<sequence>MAGSSGPPRGINPAALLLSPLPAPAAPPLPSRSGLRISRLALFFPLHPVGDAASALTAALAGIMYRRSAICSRTGTTTRRRTAGDRFLYARQDVLEELVRRPADGGRRHLVQHARLHTLEESHHTCGVVNFLCGFYQAPRFACTVLLRV</sequence>
<evidence type="ECO:0000313" key="1">
    <source>
        <dbReference type="EnsemblMetazoa" id="ACHR014451-PA"/>
    </source>
</evidence>
<dbReference type="VEuPathDB" id="VectorBase:ACHR014451"/>
<proteinExistence type="predicted"/>
<evidence type="ECO:0000313" key="2">
    <source>
        <dbReference type="Proteomes" id="UP000075881"/>
    </source>
</evidence>
<reference evidence="2" key="1">
    <citation type="submission" date="2013-03" db="EMBL/GenBank/DDBJ databases">
        <title>The Genome Sequence of Anopheles christyi ACHKN1017.</title>
        <authorList>
            <consortium name="The Broad Institute Genomics Platform"/>
            <person name="Neafsey D.E."/>
            <person name="Besansky N."/>
            <person name="Walker B."/>
            <person name="Young S.K."/>
            <person name="Zeng Q."/>
            <person name="Gargeya S."/>
            <person name="Fitzgerald M."/>
            <person name="Haas B."/>
            <person name="Abouelleil A."/>
            <person name="Allen A.W."/>
            <person name="Alvarado L."/>
            <person name="Arachchi H.M."/>
            <person name="Berlin A.M."/>
            <person name="Chapman S.B."/>
            <person name="Gainer-Dewar J."/>
            <person name="Goldberg J."/>
            <person name="Griggs A."/>
            <person name="Gujja S."/>
            <person name="Hansen M."/>
            <person name="Howarth C."/>
            <person name="Imamovic A."/>
            <person name="Ireland A."/>
            <person name="Larimer J."/>
            <person name="McCowan C."/>
            <person name="Murphy C."/>
            <person name="Pearson M."/>
            <person name="Poon T.W."/>
            <person name="Priest M."/>
            <person name="Roberts A."/>
            <person name="Saif S."/>
            <person name="Shea T."/>
            <person name="Sisk P."/>
            <person name="Sykes S."/>
            <person name="Wortman J."/>
            <person name="Nusbaum C."/>
            <person name="Birren B."/>
        </authorList>
    </citation>
    <scope>NUCLEOTIDE SEQUENCE [LARGE SCALE GENOMIC DNA]</scope>
    <source>
        <strain evidence="2">ACHKN1017</strain>
    </source>
</reference>
<dbReference type="AlphaFoldDB" id="A0A182KJ49"/>
<reference evidence="1" key="2">
    <citation type="submission" date="2020-05" db="UniProtKB">
        <authorList>
            <consortium name="EnsemblMetazoa"/>
        </authorList>
    </citation>
    <scope>IDENTIFICATION</scope>
    <source>
        <strain evidence="1">ACHKN1017</strain>
    </source>
</reference>
<protein>
    <submittedName>
        <fullName evidence="1">Uncharacterized protein</fullName>
    </submittedName>
</protein>
<dbReference type="Proteomes" id="UP000075881">
    <property type="component" value="Unassembled WGS sequence"/>
</dbReference>
<keyword evidence="2" id="KW-1185">Reference proteome</keyword>
<name>A0A182KJ49_9DIPT</name>
<accession>A0A182KJ49</accession>
<dbReference type="EnsemblMetazoa" id="ACHR014451-RA">
    <property type="protein sequence ID" value="ACHR014451-PA"/>
    <property type="gene ID" value="ACHR014451"/>
</dbReference>
<organism evidence="1 2">
    <name type="scientific">Anopheles christyi</name>
    <dbReference type="NCBI Taxonomy" id="43041"/>
    <lineage>
        <taxon>Eukaryota</taxon>
        <taxon>Metazoa</taxon>
        <taxon>Ecdysozoa</taxon>
        <taxon>Arthropoda</taxon>
        <taxon>Hexapoda</taxon>
        <taxon>Insecta</taxon>
        <taxon>Pterygota</taxon>
        <taxon>Neoptera</taxon>
        <taxon>Endopterygota</taxon>
        <taxon>Diptera</taxon>
        <taxon>Nematocera</taxon>
        <taxon>Culicoidea</taxon>
        <taxon>Culicidae</taxon>
        <taxon>Anophelinae</taxon>
        <taxon>Anopheles</taxon>
    </lineage>
</organism>